<evidence type="ECO:0000313" key="1">
    <source>
        <dbReference type="EMBL" id="OMH78555.1"/>
    </source>
</evidence>
<name>A0A1R1PEC4_ZANCU</name>
<organism evidence="2 3">
    <name type="scientific">Zancudomyces culisetae</name>
    <name type="common">Gut fungus</name>
    <name type="synonym">Smittium culisetae</name>
    <dbReference type="NCBI Taxonomy" id="1213189"/>
    <lineage>
        <taxon>Eukaryota</taxon>
        <taxon>Fungi</taxon>
        <taxon>Fungi incertae sedis</taxon>
        <taxon>Zoopagomycota</taxon>
        <taxon>Kickxellomycotina</taxon>
        <taxon>Harpellomycetes</taxon>
        <taxon>Harpellales</taxon>
        <taxon>Legeriomycetaceae</taxon>
        <taxon>Zancudomyces</taxon>
    </lineage>
</organism>
<sequence length="85" mass="9252">MNKLTDNDNPSVTFSGLVRITARSHRNSDRQAPINALRRSKTTVMIKPELPPSKAEVVVVSLMGWAEWVGSDSIPKTSSSTSIGQ</sequence>
<dbReference type="EMBL" id="LSSK01001894">
    <property type="protein sequence ID" value="OMH78555.1"/>
    <property type="molecule type" value="Genomic_DNA"/>
</dbReference>
<protein>
    <submittedName>
        <fullName evidence="2">Uncharacterized protein</fullName>
    </submittedName>
</protein>
<dbReference type="Proteomes" id="UP000188320">
    <property type="component" value="Unassembled WGS sequence"/>
</dbReference>
<accession>A0A1R1PEC4</accession>
<gene>
    <name evidence="2" type="ORF">AX774_g7318</name>
    <name evidence="1" type="ORF">AX774_g8044</name>
</gene>
<comment type="caution">
    <text evidence="2">The sequence shown here is derived from an EMBL/GenBank/DDBJ whole genome shotgun (WGS) entry which is preliminary data.</text>
</comment>
<evidence type="ECO:0000313" key="3">
    <source>
        <dbReference type="Proteomes" id="UP000188320"/>
    </source>
</evidence>
<proteinExistence type="predicted"/>
<dbReference type="EMBL" id="LSSK01001611">
    <property type="protein sequence ID" value="OMH79268.1"/>
    <property type="molecule type" value="Genomic_DNA"/>
</dbReference>
<reference evidence="2" key="1">
    <citation type="submission" date="2017-01" db="EMBL/GenBank/DDBJ databases">
        <authorList>
            <person name="Mah S.A."/>
            <person name="Swanson W.J."/>
            <person name="Moy G.W."/>
            <person name="Vacquier V.D."/>
        </authorList>
    </citation>
    <scope>NUCLEOTIDE SEQUENCE [LARGE SCALE GENOMIC DNA]</scope>
    <source>
        <strain evidence="2">COL-18-3</strain>
    </source>
</reference>
<dbReference type="AlphaFoldDB" id="A0A1R1PEC4"/>
<reference evidence="3" key="2">
    <citation type="submission" date="2017-01" db="EMBL/GenBank/DDBJ databases">
        <authorList>
            <person name="Wang Y."/>
            <person name="White M."/>
            <person name="Kvist S."/>
            <person name="Moncalvo J.-M."/>
        </authorList>
    </citation>
    <scope>NUCLEOTIDE SEQUENCE [LARGE SCALE GENOMIC DNA]</scope>
    <source>
        <strain evidence="3">COL-18-3</strain>
    </source>
</reference>
<evidence type="ECO:0000313" key="2">
    <source>
        <dbReference type="EMBL" id="OMH79268.1"/>
    </source>
</evidence>
<keyword evidence="3" id="KW-1185">Reference proteome</keyword>